<name>A0A8H4ZQW9_9HYPO</name>
<feature type="region of interest" description="Disordered" evidence="6">
    <location>
        <begin position="191"/>
        <end position="216"/>
    </location>
</feature>
<keyword evidence="5" id="KW-0539">Nucleus</keyword>
<dbReference type="CDD" id="cd00067">
    <property type="entry name" value="GAL4"/>
    <property type="match status" value="1"/>
</dbReference>
<dbReference type="CDD" id="cd12148">
    <property type="entry name" value="fungal_TF_MHR"/>
    <property type="match status" value="1"/>
</dbReference>
<dbReference type="Pfam" id="PF07883">
    <property type="entry name" value="Cupin_2"/>
    <property type="match status" value="1"/>
</dbReference>
<dbReference type="Proteomes" id="UP000573603">
    <property type="component" value="Unassembled WGS sequence"/>
</dbReference>
<dbReference type="PANTHER" id="PTHR47660:SF2">
    <property type="entry name" value="TRANSCRIPTION FACTOR WITH C2H2 AND ZN(2)-CYS(6) DNA BINDING DOMAIN (EUROFUNG)"/>
    <property type="match status" value="1"/>
</dbReference>
<evidence type="ECO:0000256" key="1">
    <source>
        <dbReference type="ARBA" id="ARBA00022723"/>
    </source>
</evidence>
<dbReference type="InterPro" id="IPR013096">
    <property type="entry name" value="Cupin_2"/>
</dbReference>
<dbReference type="Pfam" id="PF00172">
    <property type="entry name" value="Zn_clus"/>
    <property type="match status" value="1"/>
</dbReference>
<dbReference type="AlphaFoldDB" id="A0A8H4ZQW9"/>
<evidence type="ECO:0000256" key="3">
    <source>
        <dbReference type="ARBA" id="ARBA00023015"/>
    </source>
</evidence>
<dbReference type="EMBL" id="JABEVY010000091">
    <property type="protein sequence ID" value="KAF5250380.1"/>
    <property type="molecule type" value="Genomic_DNA"/>
</dbReference>
<dbReference type="GO" id="GO:0006351">
    <property type="term" value="P:DNA-templated transcription"/>
    <property type="evidence" value="ECO:0007669"/>
    <property type="project" value="InterPro"/>
</dbReference>
<dbReference type="Gene3D" id="2.60.120.10">
    <property type="entry name" value="Jelly Rolls"/>
    <property type="match status" value="1"/>
</dbReference>
<dbReference type="PROSITE" id="PS50048">
    <property type="entry name" value="ZN2_CY6_FUNGAL_2"/>
    <property type="match status" value="1"/>
</dbReference>
<dbReference type="Pfam" id="PF04082">
    <property type="entry name" value="Fungal_trans"/>
    <property type="match status" value="1"/>
</dbReference>
<keyword evidence="1" id="KW-0479">Metal-binding</keyword>
<organism evidence="8 9">
    <name type="scientific">Fusarium anthophilum</name>
    <dbReference type="NCBI Taxonomy" id="48485"/>
    <lineage>
        <taxon>Eukaryota</taxon>
        <taxon>Fungi</taxon>
        <taxon>Dikarya</taxon>
        <taxon>Ascomycota</taxon>
        <taxon>Pezizomycotina</taxon>
        <taxon>Sordariomycetes</taxon>
        <taxon>Hypocreomycetidae</taxon>
        <taxon>Hypocreales</taxon>
        <taxon>Nectriaceae</taxon>
        <taxon>Fusarium</taxon>
        <taxon>Fusarium fujikuroi species complex</taxon>
    </lineage>
</organism>
<dbReference type="GO" id="GO:0000981">
    <property type="term" value="F:DNA-binding transcription factor activity, RNA polymerase II-specific"/>
    <property type="evidence" value="ECO:0007669"/>
    <property type="project" value="InterPro"/>
</dbReference>
<dbReference type="InterPro" id="IPR001138">
    <property type="entry name" value="Zn2Cys6_DnaBD"/>
</dbReference>
<evidence type="ECO:0000313" key="9">
    <source>
        <dbReference type="Proteomes" id="UP000573603"/>
    </source>
</evidence>
<feature type="domain" description="Zn(2)-C6 fungal-type" evidence="7">
    <location>
        <begin position="153"/>
        <end position="182"/>
    </location>
</feature>
<feature type="compositionally biased region" description="Polar residues" evidence="6">
    <location>
        <begin position="193"/>
        <end position="209"/>
    </location>
</feature>
<dbReference type="InterPro" id="IPR007219">
    <property type="entry name" value="XnlR_reg_dom"/>
</dbReference>
<feature type="region of interest" description="Disordered" evidence="6">
    <location>
        <begin position="19"/>
        <end position="38"/>
    </location>
</feature>
<evidence type="ECO:0000256" key="2">
    <source>
        <dbReference type="ARBA" id="ARBA00022833"/>
    </source>
</evidence>
<feature type="compositionally biased region" description="Low complexity" evidence="6">
    <location>
        <begin position="19"/>
        <end position="28"/>
    </location>
</feature>
<dbReference type="InterPro" id="IPR014710">
    <property type="entry name" value="RmlC-like_jellyroll"/>
</dbReference>
<comment type="caution">
    <text evidence="8">The sequence shown here is derived from an EMBL/GenBank/DDBJ whole genome shotgun (WGS) entry which is preliminary data.</text>
</comment>
<dbReference type="Gene3D" id="4.10.240.10">
    <property type="entry name" value="Zn(2)-C6 fungal-type DNA-binding domain"/>
    <property type="match status" value="1"/>
</dbReference>
<gene>
    <name evidence="8" type="ORF">FANTH_4413</name>
</gene>
<dbReference type="InterPro" id="IPR011051">
    <property type="entry name" value="RmlC_Cupin_sf"/>
</dbReference>
<dbReference type="PROSITE" id="PS00463">
    <property type="entry name" value="ZN2_CY6_FUNGAL_1"/>
    <property type="match status" value="1"/>
</dbReference>
<keyword evidence="2" id="KW-0862">Zinc</keyword>
<evidence type="ECO:0000256" key="4">
    <source>
        <dbReference type="ARBA" id="ARBA00023163"/>
    </source>
</evidence>
<dbReference type="SMART" id="SM00066">
    <property type="entry name" value="GAL4"/>
    <property type="match status" value="1"/>
</dbReference>
<evidence type="ECO:0000256" key="5">
    <source>
        <dbReference type="ARBA" id="ARBA00023242"/>
    </source>
</evidence>
<keyword evidence="3" id="KW-0805">Transcription regulation</keyword>
<reference evidence="8 9" key="1">
    <citation type="journal article" date="2020" name="BMC Genomics">
        <title>Correction to: Identification and distribution of gene clusters required for synthesis of sphingolipid metabolism inhibitors in diverse species of the filamentous fungus Fusarium.</title>
        <authorList>
            <person name="Kim H.S."/>
            <person name="Lohmar J.M."/>
            <person name="Busman M."/>
            <person name="Brown D.W."/>
            <person name="Naumann T.A."/>
            <person name="Divon H.H."/>
            <person name="Lysoe E."/>
            <person name="Uhlig S."/>
            <person name="Proctor R.H."/>
        </authorList>
    </citation>
    <scope>NUCLEOTIDE SEQUENCE [LARGE SCALE GENOMIC DNA]</scope>
    <source>
        <strain evidence="8 9">NRRL 25214</strain>
    </source>
</reference>
<proteinExistence type="predicted"/>
<protein>
    <recommendedName>
        <fullName evidence="7">Zn(2)-C6 fungal-type domain-containing protein</fullName>
    </recommendedName>
</protein>
<feature type="region of interest" description="Disordered" evidence="6">
    <location>
        <begin position="230"/>
        <end position="255"/>
    </location>
</feature>
<dbReference type="InterPro" id="IPR036864">
    <property type="entry name" value="Zn2-C6_fun-type_DNA-bd_sf"/>
</dbReference>
<evidence type="ECO:0000259" key="7">
    <source>
        <dbReference type="PROSITE" id="PS50048"/>
    </source>
</evidence>
<sequence>MGPSLGPRPQNASFINLWSSESSPADVSSPDDKGSRETGFVNDGSIVRIVDLPPHSYPHLHRSISLEYIIVLSGTVELVLDDGSSTMVHQGELVIQQATMHGWENATDEWARILCVMLPAKPPVIGGEEMRPDLSFMAMPETDKGDAGRSAIACANCARTKTKCDREHPCGRCRAKGLTCVSRRSRRGKAGKASTTIVVAPDSSPSDSLGQGRDQSPVCDLVADSCHLASPTRAREHQPRQSRAAESVSSFQELGGQPGEAMRAVYHHAYRSPDADPIHRGTVNDGLREASIVDINMEMQLDLETRDWEEHNVDLGWLPQGYSPLPAGTSWPVIHVDATTPTRQGSNDGQDGEAQIPNLEHWSICQCNPRPQYSAKDMGKSSIIAMEQNFMHPGSWSDIIPDWRLKHFDPAECFTNVPLLASTREWMVVIVQKLMHVAMDVHDLTGTEFGPSRSYIRLPPTHALQNYLEIVLRNCEPFYPTLPARILDPYTLIDNESGPESSLLLFLMLAFGSMIDPAPKARRFSTALMEVCRHSMRGVLELDPNATKSTLTAYQGFMFTLTGSFSGDKAHMNIATAHRHLYHTYMRSAGMFRAQHPAIATCGALPQSMLHSHEDTGQSWQLWLERQSLSRLVYSWVMLEHEISLFYGCNPALSVSELEVALPADDNLWLASSANEWKKLADQSKSAVDLSLDSGQQTECSLRDLFQLLKDDQLDCSDYRPRVLHMRLLLYPIYIQTTELSQLLNCVSTSMQPRSLSGPVTRASSIIYFEETHTLLQRWYQVFEQLTGQGTRLRAMYNATMALYHLTSLQLLTNFDAIEAFARRGHSDSRPNPAKNWFRSPEHALMHCGQLFRLFNEIEDELQPVWRACAIYRATMIMWAFGIWSSHTSQTYDSMVPTSQPTINACPMNDPSIQQYLVMGHPDPQLITKSGNQVSMSQPSAVLYFGIEHLDHGPLTTKFTLGVKSKLEAMSKVYQDKHHRI</sequence>
<dbReference type="CDD" id="cd02231">
    <property type="entry name" value="cupin_BLL6423-like"/>
    <property type="match status" value="1"/>
</dbReference>
<dbReference type="SUPFAM" id="SSF57701">
    <property type="entry name" value="Zn2/Cys6 DNA-binding domain"/>
    <property type="match status" value="1"/>
</dbReference>
<keyword evidence="4" id="KW-0804">Transcription</keyword>
<keyword evidence="9" id="KW-1185">Reference proteome</keyword>
<evidence type="ECO:0000313" key="8">
    <source>
        <dbReference type="EMBL" id="KAF5250380.1"/>
    </source>
</evidence>
<dbReference type="PANTHER" id="PTHR47660">
    <property type="entry name" value="TRANSCRIPTION FACTOR WITH C2H2 AND ZN(2)-CYS(6) DNA BINDING DOMAIN (EUROFUNG)-RELATED-RELATED"/>
    <property type="match status" value="1"/>
</dbReference>
<evidence type="ECO:0000256" key="6">
    <source>
        <dbReference type="SAM" id="MobiDB-lite"/>
    </source>
</evidence>
<dbReference type="GO" id="GO:0003677">
    <property type="term" value="F:DNA binding"/>
    <property type="evidence" value="ECO:0007669"/>
    <property type="project" value="InterPro"/>
</dbReference>
<dbReference type="SUPFAM" id="SSF51182">
    <property type="entry name" value="RmlC-like cupins"/>
    <property type="match status" value="1"/>
</dbReference>
<accession>A0A8H4ZQW9</accession>
<dbReference type="GO" id="GO:0008270">
    <property type="term" value="F:zinc ion binding"/>
    <property type="evidence" value="ECO:0007669"/>
    <property type="project" value="InterPro"/>
</dbReference>